<dbReference type="EMBL" id="BAABME010001746">
    <property type="protein sequence ID" value="GAA0151241.1"/>
    <property type="molecule type" value="Genomic_DNA"/>
</dbReference>
<gene>
    <name evidence="2" type="ORF">LIER_10001</name>
</gene>
<evidence type="ECO:0000313" key="3">
    <source>
        <dbReference type="Proteomes" id="UP001454036"/>
    </source>
</evidence>
<accession>A0AAV3PJR5</accession>
<reference evidence="2 3" key="1">
    <citation type="submission" date="2024-01" db="EMBL/GenBank/DDBJ databases">
        <title>The complete chloroplast genome sequence of Lithospermum erythrorhizon: insights into the phylogenetic relationship among Boraginaceae species and the maternal lineages of purple gromwells.</title>
        <authorList>
            <person name="Okada T."/>
            <person name="Watanabe K."/>
        </authorList>
    </citation>
    <scope>NUCLEOTIDE SEQUENCE [LARGE SCALE GENOMIC DNA]</scope>
</reference>
<feature type="region of interest" description="Disordered" evidence="1">
    <location>
        <begin position="1"/>
        <end position="33"/>
    </location>
</feature>
<feature type="compositionally biased region" description="Basic residues" evidence="1">
    <location>
        <begin position="57"/>
        <end position="66"/>
    </location>
</feature>
<sequence>MSSSHVNLSSDLQSYARDTPANQEFVDESQTATPAEIALQEGLTFACEAIQATKAGLSKKKKKRILVKGANLPPSSEATPGDKAGSSQDKDKQGDCSPNTVPLADMPGKRPIAFKKVKVVNKVASSPRPSTTAGLPPRPSPATNIAHSSPIPVESDNSSFSPPISNLADELPSSSRPSKRPSKGVFLKGSRNKPRQVLSFLIRVMVAGFFTPEFLALPYTLPGGQQICEGTSFKSNLQPFHAVANAGFELARRADCIGEENKHLKAEVPFEKTASLD</sequence>
<dbReference type="AlphaFoldDB" id="A0AAV3PJR5"/>
<name>A0AAV3PJR5_LITER</name>
<feature type="region of interest" description="Disordered" evidence="1">
    <location>
        <begin position="123"/>
        <end position="188"/>
    </location>
</feature>
<dbReference type="Proteomes" id="UP001454036">
    <property type="component" value="Unassembled WGS sequence"/>
</dbReference>
<proteinExistence type="predicted"/>
<feature type="compositionally biased region" description="Polar residues" evidence="1">
    <location>
        <begin position="155"/>
        <end position="164"/>
    </location>
</feature>
<organism evidence="2 3">
    <name type="scientific">Lithospermum erythrorhizon</name>
    <name type="common">Purple gromwell</name>
    <name type="synonym">Lithospermum officinale var. erythrorhizon</name>
    <dbReference type="NCBI Taxonomy" id="34254"/>
    <lineage>
        <taxon>Eukaryota</taxon>
        <taxon>Viridiplantae</taxon>
        <taxon>Streptophyta</taxon>
        <taxon>Embryophyta</taxon>
        <taxon>Tracheophyta</taxon>
        <taxon>Spermatophyta</taxon>
        <taxon>Magnoliopsida</taxon>
        <taxon>eudicotyledons</taxon>
        <taxon>Gunneridae</taxon>
        <taxon>Pentapetalae</taxon>
        <taxon>asterids</taxon>
        <taxon>lamiids</taxon>
        <taxon>Boraginales</taxon>
        <taxon>Boraginaceae</taxon>
        <taxon>Boraginoideae</taxon>
        <taxon>Lithospermeae</taxon>
        <taxon>Lithospermum</taxon>
    </lineage>
</organism>
<feature type="region of interest" description="Disordered" evidence="1">
    <location>
        <begin position="55"/>
        <end position="108"/>
    </location>
</feature>
<comment type="caution">
    <text evidence="2">The sequence shown here is derived from an EMBL/GenBank/DDBJ whole genome shotgun (WGS) entry which is preliminary data.</text>
</comment>
<evidence type="ECO:0000313" key="2">
    <source>
        <dbReference type="EMBL" id="GAA0151241.1"/>
    </source>
</evidence>
<evidence type="ECO:0000256" key="1">
    <source>
        <dbReference type="SAM" id="MobiDB-lite"/>
    </source>
</evidence>
<protein>
    <submittedName>
        <fullName evidence="2">Uncharacterized protein</fullName>
    </submittedName>
</protein>
<feature type="compositionally biased region" description="Polar residues" evidence="1">
    <location>
        <begin position="1"/>
        <end position="13"/>
    </location>
</feature>
<keyword evidence="3" id="KW-1185">Reference proteome</keyword>